<dbReference type="VEuPathDB" id="FungiDB:RhiirFUN_020347"/>
<dbReference type="Proteomes" id="UP000018888">
    <property type="component" value="Unassembled WGS sequence"/>
</dbReference>
<dbReference type="AlphaFoldDB" id="A0A2P4Q9M6"/>
<gene>
    <name evidence="1" type="ORF">GLOIN_2v1771348</name>
</gene>
<proteinExistence type="predicted"/>
<comment type="caution">
    <text evidence="1">The sequence shown here is derived from an EMBL/GenBank/DDBJ whole genome shotgun (WGS) entry which is preliminary data.</text>
</comment>
<dbReference type="EMBL" id="AUPC02000072">
    <property type="protein sequence ID" value="POG74349.1"/>
    <property type="molecule type" value="Genomic_DNA"/>
</dbReference>
<accession>A0A2P4Q9M6</accession>
<evidence type="ECO:0000313" key="1">
    <source>
        <dbReference type="EMBL" id="POG74349.1"/>
    </source>
</evidence>
<keyword evidence="2" id="KW-1185">Reference proteome</keyword>
<sequence length="356" mass="40650">MNAPAVRIKGQSQVYRVHRNTLETIQRMAPRTRLRRTWVMFGEIWSEIYRGSKLPFTIEFTDDALEKESKDRQVLCESVEKVLGVVVELLKDKSTTADENTTSKPVDEDANVIVMNELGLLGGENKVRPRLLSEKDWWEGVEYAEKLIEELLTDLVPVPESKNEDASRGLIYNYFDFWEAIFKRYKELKPEHGKDGFQVLVKSESREAIPEVKCSDEALRKRIAPLEVSSKLTSRRKRSHFAKCNDENDVLLSSYCEKIRTIVVNCILPDGTIDHFTIACEADEICVDYDDQFGSAQALCIENPYIRTWTGIENKLSCSSDVAYVKAGDVHTGVNTYYDNGDTANVYELQTFRSSS</sequence>
<evidence type="ECO:0000313" key="2">
    <source>
        <dbReference type="Proteomes" id="UP000018888"/>
    </source>
</evidence>
<protein>
    <submittedName>
        <fullName evidence="1">Uncharacterized protein</fullName>
    </submittedName>
</protein>
<reference evidence="1 2" key="1">
    <citation type="journal article" date="2013" name="Proc. Natl. Acad. Sci. U.S.A.">
        <title>Genome of an arbuscular mycorrhizal fungus provides insight into the oldest plant symbiosis.</title>
        <authorList>
            <person name="Tisserant E."/>
            <person name="Malbreil M."/>
            <person name="Kuo A."/>
            <person name="Kohler A."/>
            <person name="Symeonidi A."/>
            <person name="Balestrini R."/>
            <person name="Charron P."/>
            <person name="Duensing N."/>
            <person name="Frei Dit Frey N."/>
            <person name="Gianinazzi-Pearson V."/>
            <person name="Gilbert L.B."/>
            <person name="Handa Y."/>
            <person name="Herr J.R."/>
            <person name="Hijri M."/>
            <person name="Koul R."/>
            <person name="Kawaguchi M."/>
            <person name="Krajinski F."/>
            <person name="Lammers P.J."/>
            <person name="Masclaux F.G."/>
            <person name="Murat C."/>
            <person name="Morin E."/>
            <person name="Ndikumana S."/>
            <person name="Pagni M."/>
            <person name="Petitpierre D."/>
            <person name="Requena N."/>
            <person name="Rosikiewicz P."/>
            <person name="Riley R."/>
            <person name="Saito K."/>
            <person name="San Clemente H."/>
            <person name="Shapiro H."/>
            <person name="van Tuinen D."/>
            <person name="Becard G."/>
            <person name="Bonfante P."/>
            <person name="Paszkowski U."/>
            <person name="Shachar-Hill Y.Y."/>
            <person name="Tuskan G.A."/>
            <person name="Young P.W."/>
            <person name="Sanders I.R."/>
            <person name="Henrissat B."/>
            <person name="Rensing S.A."/>
            <person name="Grigoriev I.V."/>
            <person name="Corradi N."/>
            <person name="Roux C."/>
            <person name="Martin F."/>
        </authorList>
    </citation>
    <scope>NUCLEOTIDE SEQUENCE [LARGE SCALE GENOMIC DNA]</scope>
    <source>
        <strain evidence="1 2">DAOM 197198</strain>
    </source>
</reference>
<name>A0A2P4Q9M6_RHIID</name>
<dbReference type="VEuPathDB" id="FungiDB:RhiirFUN_020346"/>
<reference evidence="1 2" key="2">
    <citation type="journal article" date="2018" name="New Phytol.">
        <title>High intraspecific genome diversity in the model arbuscular mycorrhizal symbiont Rhizophagus irregularis.</title>
        <authorList>
            <person name="Chen E.C.H."/>
            <person name="Morin E."/>
            <person name="Beaudet D."/>
            <person name="Noel J."/>
            <person name="Yildirir G."/>
            <person name="Ndikumana S."/>
            <person name="Charron P."/>
            <person name="St-Onge C."/>
            <person name="Giorgi J."/>
            <person name="Kruger M."/>
            <person name="Marton T."/>
            <person name="Ropars J."/>
            <person name="Grigoriev I.V."/>
            <person name="Hainaut M."/>
            <person name="Henrissat B."/>
            <person name="Roux C."/>
            <person name="Martin F."/>
            <person name="Corradi N."/>
        </authorList>
    </citation>
    <scope>NUCLEOTIDE SEQUENCE [LARGE SCALE GENOMIC DNA]</scope>
    <source>
        <strain evidence="1 2">DAOM 197198</strain>
    </source>
</reference>
<organism evidence="1 2">
    <name type="scientific">Rhizophagus irregularis (strain DAOM 181602 / DAOM 197198 / MUCL 43194)</name>
    <name type="common">Arbuscular mycorrhizal fungus</name>
    <name type="synonym">Glomus intraradices</name>
    <dbReference type="NCBI Taxonomy" id="747089"/>
    <lineage>
        <taxon>Eukaryota</taxon>
        <taxon>Fungi</taxon>
        <taxon>Fungi incertae sedis</taxon>
        <taxon>Mucoromycota</taxon>
        <taxon>Glomeromycotina</taxon>
        <taxon>Glomeromycetes</taxon>
        <taxon>Glomerales</taxon>
        <taxon>Glomeraceae</taxon>
        <taxon>Rhizophagus</taxon>
    </lineage>
</organism>